<gene>
    <name evidence="3" type="ORF">EJ02DRAFT_12644</name>
</gene>
<proteinExistence type="predicted"/>
<keyword evidence="2" id="KW-0472">Membrane</keyword>
<keyword evidence="2" id="KW-1133">Transmembrane helix</keyword>
<keyword evidence="4" id="KW-1185">Reference proteome</keyword>
<feature type="compositionally biased region" description="Low complexity" evidence="1">
    <location>
        <begin position="61"/>
        <end position="74"/>
    </location>
</feature>
<name>A0A6A5T023_9PLEO</name>
<organism evidence="3 4">
    <name type="scientific">Clathrospora elynae</name>
    <dbReference type="NCBI Taxonomy" id="706981"/>
    <lineage>
        <taxon>Eukaryota</taxon>
        <taxon>Fungi</taxon>
        <taxon>Dikarya</taxon>
        <taxon>Ascomycota</taxon>
        <taxon>Pezizomycotina</taxon>
        <taxon>Dothideomycetes</taxon>
        <taxon>Pleosporomycetidae</taxon>
        <taxon>Pleosporales</taxon>
        <taxon>Diademaceae</taxon>
        <taxon>Clathrospora</taxon>
    </lineage>
</organism>
<accession>A0A6A5T023</accession>
<dbReference type="AlphaFoldDB" id="A0A6A5T023"/>
<keyword evidence="2" id="KW-0812">Transmembrane</keyword>
<dbReference type="EMBL" id="ML976006">
    <property type="protein sequence ID" value="KAF1945883.1"/>
    <property type="molecule type" value="Genomic_DNA"/>
</dbReference>
<feature type="transmembrane region" description="Helical" evidence="2">
    <location>
        <begin position="72"/>
        <end position="93"/>
    </location>
</feature>
<evidence type="ECO:0000256" key="2">
    <source>
        <dbReference type="SAM" id="Phobius"/>
    </source>
</evidence>
<protein>
    <submittedName>
        <fullName evidence="3">Uncharacterized protein</fullName>
    </submittedName>
</protein>
<evidence type="ECO:0000256" key="1">
    <source>
        <dbReference type="SAM" id="MobiDB-lite"/>
    </source>
</evidence>
<dbReference type="Proteomes" id="UP000800038">
    <property type="component" value="Unassembled WGS sequence"/>
</dbReference>
<sequence>MCRSSTLSSTTSRLCSIPYSPPSLLISAPKSTRAYSSSSPASLSFISAKSKRQRPSWIAKSKSQSPNSSSRYSSGISVSIKIMVSSLVTWILLMRGMYKSVFGLYGMIMGSAGA</sequence>
<reference evidence="3" key="1">
    <citation type="journal article" date="2020" name="Stud. Mycol.">
        <title>101 Dothideomycetes genomes: a test case for predicting lifestyles and emergence of pathogens.</title>
        <authorList>
            <person name="Haridas S."/>
            <person name="Albert R."/>
            <person name="Binder M."/>
            <person name="Bloem J."/>
            <person name="Labutti K."/>
            <person name="Salamov A."/>
            <person name="Andreopoulos B."/>
            <person name="Baker S."/>
            <person name="Barry K."/>
            <person name="Bills G."/>
            <person name="Bluhm B."/>
            <person name="Cannon C."/>
            <person name="Castanera R."/>
            <person name="Culley D."/>
            <person name="Daum C."/>
            <person name="Ezra D."/>
            <person name="Gonzalez J."/>
            <person name="Henrissat B."/>
            <person name="Kuo A."/>
            <person name="Liang C."/>
            <person name="Lipzen A."/>
            <person name="Lutzoni F."/>
            <person name="Magnuson J."/>
            <person name="Mondo S."/>
            <person name="Nolan M."/>
            <person name="Ohm R."/>
            <person name="Pangilinan J."/>
            <person name="Park H.-J."/>
            <person name="Ramirez L."/>
            <person name="Alfaro M."/>
            <person name="Sun H."/>
            <person name="Tritt A."/>
            <person name="Yoshinaga Y."/>
            <person name="Zwiers L.-H."/>
            <person name="Turgeon B."/>
            <person name="Goodwin S."/>
            <person name="Spatafora J."/>
            <person name="Crous P."/>
            <person name="Grigoriev I."/>
        </authorList>
    </citation>
    <scope>NUCLEOTIDE SEQUENCE</scope>
    <source>
        <strain evidence="3">CBS 161.51</strain>
    </source>
</reference>
<evidence type="ECO:0000313" key="4">
    <source>
        <dbReference type="Proteomes" id="UP000800038"/>
    </source>
</evidence>
<feature type="region of interest" description="Disordered" evidence="1">
    <location>
        <begin position="35"/>
        <end position="74"/>
    </location>
</feature>
<evidence type="ECO:0000313" key="3">
    <source>
        <dbReference type="EMBL" id="KAF1945883.1"/>
    </source>
</evidence>
<feature type="compositionally biased region" description="Low complexity" evidence="1">
    <location>
        <begin position="35"/>
        <end position="48"/>
    </location>
</feature>